<comment type="caution">
    <text evidence="7">The sequence shown here is derived from an EMBL/GenBank/DDBJ whole genome shotgun (WGS) entry which is preliminary data.</text>
</comment>
<gene>
    <name evidence="7" type="ORF">JOE57_002923</name>
</gene>
<sequence>MSNRQRTRAATLVGALTYACLAAFASGCSGLLPLGTAGAQQPPPTSQQASSAPSSQPTPAGSTTAPGGDTSTGTADYQLDRSGAAATSDNRSGEVDYAATSQYAIDILQNADRVWTAWFKAQGYPEPYVVLDLIQPGQSLVLTPCTSANGMPSSYPNAFYCDVSNGTDNGHIIIPIETLARMWSGDIFGTQVSDVKAVGDYAAGVILSHEFGHSVTAELAEDTGRTPMAKGKNKELIADCFAGVHTYALSLGTDGSLDPGDVDEALNALAAIGDQGDGGTDPHGTPAERKNAFQIGLYGSQADPRGGVPANCTKAFWPEFGG</sequence>
<dbReference type="EMBL" id="JAFBCF010000001">
    <property type="protein sequence ID" value="MBM7800002.1"/>
    <property type="molecule type" value="Genomic_DNA"/>
</dbReference>
<feature type="chain" id="PRO_5045677334" evidence="6">
    <location>
        <begin position="26"/>
        <end position="322"/>
    </location>
</feature>
<reference evidence="7 8" key="1">
    <citation type="submission" date="2021-01" db="EMBL/GenBank/DDBJ databases">
        <title>Sequencing the genomes of 1000 actinobacteria strains.</title>
        <authorList>
            <person name="Klenk H.-P."/>
        </authorList>
    </citation>
    <scope>NUCLEOTIDE SEQUENCE [LARGE SCALE GENOMIC DNA]</scope>
    <source>
        <strain evidence="7 8">DSM 18662</strain>
    </source>
</reference>
<keyword evidence="2" id="KW-0812">Transmembrane</keyword>
<keyword evidence="7" id="KW-0378">Hydrolase</keyword>
<keyword evidence="8" id="KW-1185">Reference proteome</keyword>
<feature type="signal peptide" evidence="6">
    <location>
        <begin position="1"/>
        <end position="25"/>
    </location>
</feature>
<dbReference type="Proteomes" id="UP000704762">
    <property type="component" value="Unassembled WGS sequence"/>
</dbReference>
<evidence type="ECO:0000313" key="7">
    <source>
        <dbReference type="EMBL" id="MBM7800002.1"/>
    </source>
</evidence>
<evidence type="ECO:0000256" key="1">
    <source>
        <dbReference type="ARBA" id="ARBA00004167"/>
    </source>
</evidence>
<feature type="compositionally biased region" description="Low complexity" evidence="5">
    <location>
        <begin position="46"/>
        <end position="75"/>
    </location>
</feature>
<accession>A0ABS2RND3</accession>
<keyword evidence="6" id="KW-0732">Signal</keyword>
<dbReference type="RefSeq" id="WP_204919112.1">
    <property type="nucleotide sequence ID" value="NZ_BAAAQP010000003.1"/>
</dbReference>
<protein>
    <submittedName>
        <fullName evidence="7">Metalloprotease</fullName>
    </submittedName>
</protein>
<keyword evidence="3" id="KW-1133">Transmembrane helix</keyword>
<evidence type="ECO:0000256" key="2">
    <source>
        <dbReference type="ARBA" id="ARBA00022692"/>
    </source>
</evidence>
<dbReference type="PANTHER" id="PTHR30168">
    <property type="entry name" value="PUTATIVE MEMBRANE PROTEIN YPFJ"/>
    <property type="match status" value="1"/>
</dbReference>
<organism evidence="7 8">
    <name type="scientific">Microlunatus panaciterrae</name>
    <dbReference type="NCBI Taxonomy" id="400768"/>
    <lineage>
        <taxon>Bacteria</taxon>
        <taxon>Bacillati</taxon>
        <taxon>Actinomycetota</taxon>
        <taxon>Actinomycetes</taxon>
        <taxon>Propionibacteriales</taxon>
        <taxon>Propionibacteriaceae</taxon>
        <taxon>Microlunatus</taxon>
    </lineage>
</organism>
<keyword evidence="7" id="KW-0482">Metalloprotease</keyword>
<proteinExistence type="predicted"/>
<dbReference type="PANTHER" id="PTHR30168:SF0">
    <property type="entry name" value="INNER MEMBRANE PROTEIN"/>
    <property type="match status" value="1"/>
</dbReference>
<keyword evidence="4" id="KW-0472">Membrane</keyword>
<name>A0ABS2RND3_9ACTN</name>
<evidence type="ECO:0000256" key="5">
    <source>
        <dbReference type="SAM" id="MobiDB-lite"/>
    </source>
</evidence>
<dbReference type="PROSITE" id="PS51257">
    <property type="entry name" value="PROKAR_LIPOPROTEIN"/>
    <property type="match status" value="1"/>
</dbReference>
<evidence type="ECO:0000313" key="8">
    <source>
        <dbReference type="Proteomes" id="UP000704762"/>
    </source>
</evidence>
<dbReference type="Pfam" id="PF04228">
    <property type="entry name" value="Zn_peptidase"/>
    <property type="match status" value="1"/>
</dbReference>
<feature type="region of interest" description="Disordered" evidence="5">
    <location>
        <begin position="38"/>
        <end position="76"/>
    </location>
</feature>
<evidence type="ECO:0000256" key="4">
    <source>
        <dbReference type="ARBA" id="ARBA00023136"/>
    </source>
</evidence>
<comment type="subcellular location">
    <subcellularLocation>
        <location evidence="1">Membrane</location>
        <topology evidence="1">Single-pass membrane protein</topology>
    </subcellularLocation>
</comment>
<evidence type="ECO:0000256" key="3">
    <source>
        <dbReference type="ARBA" id="ARBA00022989"/>
    </source>
</evidence>
<keyword evidence="7" id="KW-0645">Protease</keyword>
<evidence type="ECO:0000256" key="6">
    <source>
        <dbReference type="SAM" id="SignalP"/>
    </source>
</evidence>
<dbReference type="GO" id="GO:0008237">
    <property type="term" value="F:metallopeptidase activity"/>
    <property type="evidence" value="ECO:0007669"/>
    <property type="project" value="UniProtKB-KW"/>
</dbReference>
<dbReference type="InterPro" id="IPR007343">
    <property type="entry name" value="Uncharacterised_pept_Zn_put"/>
</dbReference>